<organism evidence="4 5">
    <name type="scientific">Mucilaginibacter glaciei</name>
    <dbReference type="NCBI Taxonomy" id="2772109"/>
    <lineage>
        <taxon>Bacteria</taxon>
        <taxon>Pseudomonadati</taxon>
        <taxon>Bacteroidota</taxon>
        <taxon>Sphingobacteriia</taxon>
        <taxon>Sphingobacteriales</taxon>
        <taxon>Sphingobacteriaceae</taxon>
        <taxon>Mucilaginibacter</taxon>
    </lineage>
</organism>
<protein>
    <submittedName>
        <fullName evidence="4">CapA family protein</fullName>
    </submittedName>
</protein>
<dbReference type="InterPro" id="IPR029052">
    <property type="entry name" value="Metallo-depent_PP-like"/>
</dbReference>
<evidence type="ECO:0000313" key="4">
    <source>
        <dbReference type="EMBL" id="MBD1393932.1"/>
    </source>
</evidence>
<accession>A0A926NRZ4</accession>
<evidence type="ECO:0000259" key="3">
    <source>
        <dbReference type="SMART" id="SM00854"/>
    </source>
</evidence>
<evidence type="ECO:0000313" key="5">
    <source>
        <dbReference type="Proteomes" id="UP000619078"/>
    </source>
</evidence>
<dbReference type="PANTHER" id="PTHR33393:SF11">
    <property type="entry name" value="POLYGLUTAMINE SYNTHESIS ACCESSORY PROTEIN RV0574C-RELATED"/>
    <property type="match status" value="1"/>
</dbReference>
<comment type="caution">
    <text evidence="4">The sequence shown here is derived from an EMBL/GenBank/DDBJ whole genome shotgun (WGS) entry which is preliminary data.</text>
</comment>
<reference evidence="4" key="1">
    <citation type="submission" date="2020-09" db="EMBL/GenBank/DDBJ databases">
        <title>Novel species of Mucilaginibacter isolated from a glacier on the Tibetan Plateau.</title>
        <authorList>
            <person name="Liu Q."/>
            <person name="Xin Y.-H."/>
        </authorList>
    </citation>
    <scope>NUCLEOTIDE SEQUENCE</scope>
    <source>
        <strain evidence="4">ZB1P21</strain>
    </source>
</reference>
<evidence type="ECO:0000256" key="1">
    <source>
        <dbReference type="ARBA" id="ARBA00005662"/>
    </source>
</evidence>
<feature type="domain" description="Capsule synthesis protein CapA" evidence="3">
    <location>
        <begin position="54"/>
        <end position="298"/>
    </location>
</feature>
<dbReference type="PANTHER" id="PTHR33393">
    <property type="entry name" value="POLYGLUTAMINE SYNTHESIS ACCESSORY PROTEIN RV0574C-RELATED"/>
    <property type="match status" value="1"/>
</dbReference>
<keyword evidence="2" id="KW-0732">Signal</keyword>
<sequence>MPMLYRLPILFCFSFLLLITACTNPPEKKQANNTPAQLPADTVTIKPITDTTITIAAVGDMMLGTSYPDSTHLPPDSGRQSFRSALKDLKNNDIIFGNLEGTLLDTGAAVAYKLQHKSKGYFFRMPTYYGGVFKSAGFNLISLANNHVDDFGKPGRKSTAKILDSLGINYAGLRVKPSATFTVKGIKYGFCAFSPNSQTAPLLDRAFVKGTIAALKQECDIVIVSFHGGGEGVPFEHIPCVPEYYVGENRGNVNAFAHAAIDAGADLVLGNGPHVSRAMEVYKNRLIAYSLGNFCTYKSVSVLGVCGLAPLLKVTLNKKGHFLSGRIVSYKQSHEVGLLADTANTAANRIRLLTKSDFELPGLIIADDGMITRVAY</sequence>
<gene>
    <name evidence="4" type="ORF">IDJ76_12560</name>
</gene>
<dbReference type="AlphaFoldDB" id="A0A926NRZ4"/>
<dbReference type="Pfam" id="PF09587">
    <property type="entry name" value="PGA_cap"/>
    <property type="match status" value="1"/>
</dbReference>
<evidence type="ECO:0000256" key="2">
    <source>
        <dbReference type="SAM" id="SignalP"/>
    </source>
</evidence>
<dbReference type="SUPFAM" id="SSF56300">
    <property type="entry name" value="Metallo-dependent phosphatases"/>
    <property type="match status" value="1"/>
</dbReference>
<dbReference type="Gene3D" id="3.60.21.10">
    <property type="match status" value="1"/>
</dbReference>
<keyword evidence="5" id="KW-1185">Reference proteome</keyword>
<feature type="chain" id="PRO_5037333810" evidence="2">
    <location>
        <begin position="24"/>
        <end position="376"/>
    </location>
</feature>
<dbReference type="CDD" id="cd07381">
    <property type="entry name" value="MPP_CapA"/>
    <property type="match status" value="1"/>
</dbReference>
<dbReference type="InterPro" id="IPR052169">
    <property type="entry name" value="CW_Biosynth-Accessory"/>
</dbReference>
<dbReference type="EMBL" id="JACWMX010000005">
    <property type="protein sequence ID" value="MBD1393932.1"/>
    <property type="molecule type" value="Genomic_DNA"/>
</dbReference>
<comment type="similarity">
    <text evidence="1">Belongs to the CapA family.</text>
</comment>
<dbReference type="Proteomes" id="UP000619078">
    <property type="component" value="Unassembled WGS sequence"/>
</dbReference>
<dbReference type="PROSITE" id="PS51257">
    <property type="entry name" value="PROKAR_LIPOPROTEIN"/>
    <property type="match status" value="1"/>
</dbReference>
<dbReference type="SMART" id="SM00854">
    <property type="entry name" value="PGA_cap"/>
    <property type="match status" value="1"/>
</dbReference>
<proteinExistence type="inferred from homology"/>
<feature type="signal peptide" evidence="2">
    <location>
        <begin position="1"/>
        <end position="23"/>
    </location>
</feature>
<dbReference type="RefSeq" id="WP_191163682.1">
    <property type="nucleotide sequence ID" value="NZ_JACWMX010000005.1"/>
</dbReference>
<name>A0A926NRZ4_9SPHI</name>
<dbReference type="InterPro" id="IPR019079">
    <property type="entry name" value="Capsule_synth_CapA"/>
</dbReference>